<accession>A0A3R9ZH69</accession>
<comment type="domain">
    <text evidence="12">The last Arg residue of the ACP-binding site is essential for the weak association between ACP/AcpP and FabH.</text>
</comment>
<evidence type="ECO:0000256" key="12">
    <source>
        <dbReference type="HAMAP-Rule" id="MF_01815"/>
    </source>
</evidence>
<reference evidence="16" key="1">
    <citation type="submission" date="2018-11" db="EMBL/GenBank/DDBJ databases">
        <title>Phylogenetic, genomic, and biogeographic characterization of a novel and ubiquitous marine invertebrate-associated Rickettsiales parasite, Candidatus Marinoinvertebrata rohwerii, gen. nov., sp. nov.</title>
        <authorList>
            <person name="Klinges J.G."/>
            <person name="Rosales S.M."/>
            <person name="Mcminds R."/>
            <person name="Shaver E.C."/>
            <person name="Shantz A."/>
            <person name="Peters E.C."/>
            <person name="Burkepile D.E."/>
            <person name="Silliman B.R."/>
            <person name="Vega Thurber R.L."/>
        </authorList>
    </citation>
    <scope>NUCLEOTIDE SEQUENCE [LARGE SCALE GENOMIC DNA]</scope>
    <source>
        <strain evidence="16">a_cerv_44</strain>
    </source>
</reference>
<evidence type="ECO:0000256" key="7">
    <source>
        <dbReference type="ARBA" id="ARBA00023098"/>
    </source>
</evidence>
<evidence type="ECO:0000256" key="6">
    <source>
        <dbReference type="ARBA" id="ARBA00022832"/>
    </source>
</evidence>
<dbReference type="InterPro" id="IPR004655">
    <property type="entry name" value="FabH"/>
</dbReference>
<dbReference type="Proteomes" id="UP000279470">
    <property type="component" value="Unassembled WGS sequence"/>
</dbReference>
<evidence type="ECO:0000256" key="4">
    <source>
        <dbReference type="ARBA" id="ARBA00022516"/>
    </source>
</evidence>
<keyword evidence="7 12" id="KW-0443">Lipid metabolism</keyword>
<organism evidence="15 16">
    <name type="scientific">Candidatus Aquarickettsia rohweri</name>
    <dbReference type="NCBI Taxonomy" id="2602574"/>
    <lineage>
        <taxon>Bacteria</taxon>
        <taxon>Pseudomonadati</taxon>
        <taxon>Pseudomonadota</taxon>
        <taxon>Alphaproteobacteria</taxon>
        <taxon>Rickettsiales</taxon>
        <taxon>Candidatus Midichloriaceae</taxon>
        <taxon>Candidatus Aquarickettsia</taxon>
    </lineage>
</organism>
<dbReference type="Gene3D" id="3.40.47.10">
    <property type="match status" value="1"/>
</dbReference>
<keyword evidence="10 12" id="KW-0012">Acyltransferase</keyword>
<feature type="region of interest" description="ACP-binding" evidence="12">
    <location>
        <begin position="247"/>
        <end position="251"/>
    </location>
</feature>
<dbReference type="GO" id="GO:0005737">
    <property type="term" value="C:cytoplasm"/>
    <property type="evidence" value="ECO:0007669"/>
    <property type="project" value="UniProtKB-SubCell"/>
</dbReference>
<comment type="subunit">
    <text evidence="12">Homodimer.</text>
</comment>
<dbReference type="OrthoDB" id="9815506at2"/>
<dbReference type="AlphaFoldDB" id="A0A3R9ZH69"/>
<keyword evidence="5 12" id="KW-0808">Transferase</keyword>
<name>A0A3R9ZH69_9RICK</name>
<dbReference type="PANTHER" id="PTHR43091:SF1">
    <property type="entry name" value="BETA-KETOACYL-[ACYL-CARRIER-PROTEIN] SYNTHASE III, CHLOROPLASTIC"/>
    <property type="match status" value="1"/>
</dbReference>
<keyword evidence="6 12" id="KW-0276">Fatty acid metabolism</keyword>
<dbReference type="NCBIfam" id="TIGR00747">
    <property type="entry name" value="fabH"/>
    <property type="match status" value="1"/>
</dbReference>
<evidence type="ECO:0000259" key="14">
    <source>
        <dbReference type="Pfam" id="PF08545"/>
    </source>
</evidence>
<dbReference type="Pfam" id="PF08545">
    <property type="entry name" value="ACP_syn_III"/>
    <property type="match status" value="1"/>
</dbReference>
<dbReference type="GO" id="GO:0004315">
    <property type="term" value="F:3-oxoacyl-[acyl-carrier-protein] synthase activity"/>
    <property type="evidence" value="ECO:0007669"/>
    <property type="project" value="InterPro"/>
</dbReference>
<dbReference type="GO" id="GO:0033818">
    <property type="term" value="F:beta-ketoacyl-acyl-carrier-protein synthase III activity"/>
    <property type="evidence" value="ECO:0007669"/>
    <property type="project" value="UniProtKB-UniRule"/>
</dbReference>
<comment type="caution">
    <text evidence="15">The sequence shown here is derived from an EMBL/GenBank/DDBJ whole genome shotgun (WGS) entry which is preliminary data.</text>
</comment>
<keyword evidence="16" id="KW-1185">Reference proteome</keyword>
<dbReference type="InterPro" id="IPR016039">
    <property type="entry name" value="Thiolase-like"/>
</dbReference>
<evidence type="ECO:0000256" key="2">
    <source>
        <dbReference type="ARBA" id="ARBA00008642"/>
    </source>
</evidence>
<feature type="active site" evidence="12">
    <location>
        <position position="276"/>
    </location>
</feature>
<dbReference type="NCBIfam" id="NF006829">
    <property type="entry name" value="PRK09352.1"/>
    <property type="match status" value="1"/>
</dbReference>
<dbReference type="CDD" id="cd00830">
    <property type="entry name" value="KAS_III"/>
    <property type="match status" value="1"/>
</dbReference>
<keyword evidence="4 12" id="KW-0444">Lipid biosynthesis</keyword>
<dbReference type="HAMAP" id="MF_01815">
    <property type="entry name" value="FabH"/>
    <property type="match status" value="1"/>
</dbReference>
<evidence type="ECO:0000259" key="13">
    <source>
        <dbReference type="Pfam" id="PF08541"/>
    </source>
</evidence>
<proteinExistence type="inferred from homology"/>
<comment type="subcellular location">
    <subcellularLocation>
        <location evidence="12">Cytoplasm</location>
    </subcellularLocation>
</comment>
<comment type="catalytic activity">
    <reaction evidence="11">
        <text>malonyl-[ACP] + acetyl-CoA + H(+) = 3-oxobutanoyl-[ACP] + CO2 + CoA</text>
        <dbReference type="Rhea" id="RHEA:12080"/>
        <dbReference type="Rhea" id="RHEA-COMP:9623"/>
        <dbReference type="Rhea" id="RHEA-COMP:9625"/>
        <dbReference type="ChEBI" id="CHEBI:15378"/>
        <dbReference type="ChEBI" id="CHEBI:16526"/>
        <dbReference type="ChEBI" id="CHEBI:57287"/>
        <dbReference type="ChEBI" id="CHEBI:57288"/>
        <dbReference type="ChEBI" id="CHEBI:78449"/>
        <dbReference type="ChEBI" id="CHEBI:78450"/>
        <dbReference type="EC" id="2.3.1.180"/>
    </reaction>
    <physiologicalReaction direction="left-to-right" evidence="11">
        <dbReference type="Rhea" id="RHEA:12081"/>
    </physiologicalReaction>
</comment>
<evidence type="ECO:0000256" key="8">
    <source>
        <dbReference type="ARBA" id="ARBA00023160"/>
    </source>
</evidence>
<comment type="similarity">
    <text evidence="2 12">Belongs to the thiolase-like superfamily. FabH family.</text>
</comment>
<dbReference type="UniPathway" id="UPA00094"/>
<keyword evidence="8 12" id="KW-0275">Fatty acid biosynthesis</keyword>
<evidence type="ECO:0000256" key="5">
    <source>
        <dbReference type="ARBA" id="ARBA00022679"/>
    </source>
</evidence>
<keyword evidence="9 12" id="KW-0511">Multifunctional enzyme</keyword>
<feature type="domain" description="Beta-ketoacyl-[acyl-carrier-protein] synthase III C-terminal" evidence="13">
    <location>
        <begin position="231"/>
        <end position="319"/>
    </location>
</feature>
<evidence type="ECO:0000256" key="11">
    <source>
        <dbReference type="ARBA" id="ARBA00051096"/>
    </source>
</evidence>
<dbReference type="SUPFAM" id="SSF53901">
    <property type="entry name" value="Thiolase-like"/>
    <property type="match status" value="1"/>
</dbReference>
<feature type="active site" evidence="12">
    <location>
        <position position="246"/>
    </location>
</feature>
<dbReference type="EMBL" id="RXFM01000041">
    <property type="protein sequence ID" value="RST66654.1"/>
    <property type="molecule type" value="Genomic_DNA"/>
</dbReference>
<dbReference type="FunFam" id="3.40.47.10:FF:000004">
    <property type="entry name" value="3-oxoacyl-[acyl-carrier-protein] synthase 3"/>
    <property type="match status" value="1"/>
</dbReference>
<feature type="active site" evidence="12">
    <location>
        <position position="113"/>
    </location>
</feature>
<feature type="domain" description="Beta-ketoacyl-[acyl-carrier-protein] synthase III N-terminal" evidence="14">
    <location>
        <begin position="107"/>
        <end position="186"/>
    </location>
</feature>
<dbReference type="EC" id="2.3.1.180" evidence="3 12"/>
<evidence type="ECO:0000256" key="9">
    <source>
        <dbReference type="ARBA" id="ARBA00023268"/>
    </source>
</evidence>
<evidence type="ECO:0000256" key="10">
    <source>
        <dbReference type="ARBA" id="ARBA00023315"/>
    </source>
</evidence>
<comment type="pathway">
    <text evidence="1 12">Lipid metabolism; fatty acid biosynthesis.</text>
</comment>
<evidence type="ECO:0000256" key="1">
    <source>
        <dbReference type="ARBA" id="ARBA00005194"/>
    </source>
</evidence>
<evidence type="ECO:0000256" key="3">
    <source>
        <dbReference type="ARBA" id="ARBA00012333"/>
    </source>
</evidence>
<gene>
    <name evidence="12" type="primary">fabH</name>
    <name evidence="15" type="ORF">EIC27_03565</name>
</gene>
<dbReference type="GO" id="GO:0006633">
    <property type="term" value="P:fatty acid biosynthetic process"/>
    <property type="evidence" value="ECO:0007669"/>
    <property type="project" value="UniProtKB-UniRule"/>
</dbReference>
<dbReference type="PANTHER" id="PTHR43091">
    <property type="entry name" value="3-OXOACYL-[ACYL-CARRIER-PROTEIN] SYNTHASE"/>
    <property type="match status" value="1"/>
</dbReference>
<dbReference type="Pfam" id="PF08541">
    <property type="entry name" value="ACP_syn_III_C"/>
    <property type="match status" value="1"/>
</dbReference>
<evidence type="ECO:0000313" key="15">
    <source>
        <dbReference type="EMBL" id="RST66654.1"/>
    </source>
</evidence>
<dbReference type="InterPro" id="IPR013751">
    <property type="entry name" value="ACP_syn_III_N"/>
</dbReference>
<protein>
    <recommendedName>
        <fullName evidence="3 12">Beta-ketoacyl-[acyl-carrier-protein] synthase III</fullName>
        <shortName evidence="12">Beta-ketoacyl-ACP synthase III</shortName>
        <shortName evidence="12">KAS III</shortName>
        <ecNumber evidence="3 12">2.3.1.180</ecNumber>
    </recommendedName>
    <alternativeName>
        <fullName evidence="12">3-oxoacyl-[acyl-carrier-protein] synthase 3</fullName>
    </alternativeName>
    <alternativeName>
        <fullName evidence="12">3-oxoacyl-[acyl-carrier-protein] synthase III</fullName>
    </alternativeName>
</protein>
<comment type="function">
    <text evidence="12">Catalyzes the condensation reaction of fatty acid synthesis by the addition to an acyl acceptor of two carbons from malonyl-ACP. Catalyzes the first condensation reaction which initiates fatty acid synthesis and may therefore play a role in governing the total rate of fatty acid production. Possesses both acetoacetyl-ACP synthase and acetyl transacylase activities. Its substrate specificity determines the biosynthesis of branched-chain and/or straight-chain of fatty acids.</text>
</comment>
<dbReference type="RefSeq" id="WP_126044769.1">
    <property type="nucleotide sequence ID" value="NZ_RXFM01000041.1"/>
</dbReference>
<evidence type="ECO:0000313" key="16">
    <source>
        <dbReference type="Proteomes" id="UP000279470"/>
    </source>
</evidence>
<sequence>MTSSKIIGFGSYLPDNILTNNDLEKIVDTSDEWIQARTGIKKRHIAGKNQLTSDLATIAVKNALKKANISANNLDAIIIATTTPDLVFPATAVKVQNNIGMQSGFAFDVQAVCSGFLYALQIADSLIISNKANRVAVIGAETMSRIIDWQDRSTCVLFGDGAGAVILEKSEDKTNGILDIELFSDGKYQDILIVNGGVSSGNLDKKITMNGREVFRYAVTKMPESIEYIITKNNLSITDIDWILLHQANQRIIKSVMERLNISTEKAVSTVANHANTSAASIPLALDQYVSKGKIKSGELIALSAVGGGLTWGSALIKI</sequence>
<dbReference type="InterPro" id="IPR013747">
    <property type="entry name" value="ACP_syn_III_C"/>
</dbReference>
<keyword evidence="12" id="KW-0963">Cytoplasm</keyword>